<dbReference type="InterPro" id="IPR036397">
    <property type="entry name" value="RNaseH_sf"/>
</dbReference>
<evidence type="ECO:0000313" key="2">
    <source>
        <dbReference type="EMBL" id="EEQ39949.1"/>
    </source>
</evidence>
<organism evidence="2 3">
    <name type="scientific">Clavispora lusitaniae (strain ATCC 42720)</name>
    <name type="common">Yeast</name>
    <name type="synonym">Candida lusitaniae</name>
    <dbReference type="NCBI Taxonomy" id="306902"/>
    <lineage>
        <taxon>Eukaryota</taxon>
        <taxon>Fungi</taxon>
        <taxon>Dikarya</taxon>
        <taxon>Ascomycota</taxon>
        <taxon>Saccharomycotina</taxon>
        <taxon>Pichiomycetes</taxon>
        <taxon>Metschnikowiaceae</taxon>
        <taxon>Clavispora</taxon>
    </lineage>
</organism>
<gene>
    <name evidence="2" type="ORF">CLUG_04078</name>
</gene>
<dbReference type="Proteomes" id="UP000007703">
    <property type="component" value="Unassembled WGS sequence"/>
</dbReference>
<protein>
    <recommendedName>
        <fullName evidence="1">Tc1-like transposase DDE domain-containing protein</fullName>
    </recommendedName>
</protein>
<evidence type="ECO:0000259" key="1">
    <source>
        <dbReference type="Pfam" id="PF13358"/>
    </source>
</evidence>
<dbReference type="VEuPathDB" id="FungiDB:CLUG_04078"/>
<dbReference type="PANTHER" id="PTHR46564">
    <property type="entry name" value="TRANSPOSASE"/>
    <property type="match status" value="1"/>
</dbReference>
<dbReference type="AlphaFoldDB" id="C4Y4U0"/>
<feature type="domain" description="Tc1-like transposase DDE" evidence="1">
    <location>
        <begin position="190"/>
        <end position="276"/>
    </location>
</feature>
<dbReference type="InParanoid" id="C4Y4U0"/>
<dbReference type="STRING" id="306902.C4Y4U0"/>
<dbReference type="KEGG" id="clu:CLUG_04078"/>
<dbReference type="Gene3D" id="3.30.420.10">
    <property type="entry name" value="Ribonuclease H-like superfamily/Ribonuclease H"/>
    <property type="match status" value="1"/>
</dbReference>
<dbReference type="InterPro" id="IPR047655">
    <property type="entry name" value="Transpos_IS630-like"/>
</dbReference>
<dbReference type="InterPro" id="IPR038717">
    <property type="entry name" value="Tc1-like_DDE_dom"/>
</dbReference>
<dbReference type="PANTHER" id="PTHR46564:SF1">
    <property type="entry name" value="TRANSPOSASE"/>
    <property type="match status" value="1"/>
</dbReference>
<dbReference type="EMBL" id="CH408079">
    <property type="protein sequence ID" value="EEQ39949.1"/>
    <property type="molecule type" value="Genomic_DNA"/>
</dbReference>
<accession>C4Y4U0</accession>
<sequence>MSIQGTEEPLKKRGRKPLLSQKHMDFMKSLVAEDASITLDIMLKSLRTHFSDLEVSATTVHNFATKVCKLSLKRISKWPARRSSEDIKDQRYEWAKEYGDKLNFSENCIFIDEAGFNLSMRREYGWSSVGEKAITTAPITRGLNVSFIGAISSQGCISLKVRHPGGLVGNKKRKIETEVTSSTSSSTGTTADHIYGFVKSVIEQVSTSEELRTLKYLVLDNATIHKRRDIQLLVASSDLELVFLPPYSPCLNAIEEFWAVCKSKVKKARVEKKEGLTSAVRESIFQIPIESYRGFCRHAGKYVDYCLDRQLF</sequence>
<dbReference type="NCBIfam" id="NF033545">
    <property type="entry name" value="transpos_IS630"/>
    <property type="match status" value="1"/>
</dbReference>
<dbReference type="HOGENOM" id="CLU_048450_0_0_1"/>
<reference evidence="2 3" key="1">
    <citation type="journal article" date="2009" name="Nature">
        <title>Evolution of pathogenicity and sexual reproduction in eight Candida genomes.</title>
        <authorList>
            <person name="Butler G."/>
            <person name="Rasmussen M.D."/>
            <person name="Lin M.F."/>
            <person name="Santos M.A."/>
            <person name="Sakthikumar S."/>
            <person name="Munro C.A."/>
            <person name="Rheinbay E."/>
            <person name="Grabherr M."/>
            <person name="Forche A."/>
            <person name="Reedy J.L."/>
            <person name="Agrafioti I."/>
            <person name="Arnaud M.B."/>
            <person name="Bates S."/>
            <person name="Brown A.J."/>
            <person name="Brunke S."/>
            <person name="Costanzo M.C."/>
            <person name="Fitzpatrick D.A."/>
            <person name="de Groot P.W."/>
            <person name="Harris D."/>
            <person name="Hoyer L.L."/>
            <person name="Hube B."/>
            <person name="Klis F.M."/>
            <person name="Kodira C."/>
            <person name="Lennard N."/>
            <person name="Logue M.E."/>
            <person name="Martin R."/>
            <person name="Neiman A.M."/>
            <person name="Nikolaou E."/>
            <person name="Quail M.A."/>
            <person name="Quinn J."/>
            <person name="Santos M.C."/>
            <person name="Schmitzberger F.F."/>
            <person name="Sherlock G."/>
            <person name="Shah P."/>
            <person name="Silverstein K.A."/>
            <person name="Skrzypek M.S."/>
            <person name="Soll D."/>
            <person name="Staggs R."/>
            <person name="Stansfield I."/>
            <person name="Stumpf M.P."/>
            <person name="Sudbery P.E."/>
            <person name="Srikantha T."/>
            <person name="Zeng Q."/>
            <person name="Berman J."/>
            <person name="Berriman M."/>
            <person name="Heitman J."/>
            <person name="Gow N.A."/>
            <person name="Lorenz M.C."/>
            <person name="Birren B.W."/>
            <person name="Kellis M."/>
            <person name="Cuomo C.A."/>
        </authorList>
    </citation>
    <scope>NUCLEOTIDE SEQUENCE [LARGE SCALE GENOMIC DNA]</scope>
    <source>
        <strain evidence="2 3">ATCC 42720</strain>
    </source>
</reference>
<dbReference type="Pfam" id="PF13358">
    <property type="entry name" value="DDE_3"/>
    <property type="match status" value="1"/>
</dbReference>
<dbReference type="GO" id="GO:0003676">
    <property type="term" value="F:nucleic acid binding"/>
    <property type="evidence" value="ECO:0007669"/>
    <property type="project" value="InterPro"/>
</dbReference>
<name>C4Y4U0_CLAL4</name>
<proteinExistence type="predicted"/>
<evidence type="ECO:0000313" key="3">
    <source>
        <dbReference type="Proteomes" id="UP000007703"/>
    </source>
</evidence>
<dbReference type="OrthoDB" id="4022870at2759"/>
<dbReference type="OMA" id="LSMRREY"/>